<evidence type="ECO:0000256" key="2">
    <source>
        <dbReference type="ARBA" id="ARBA00022475"/>
    </source>
</evidence>
<dbReference type="Proteomes" id="UP000198564">
    <property type="component" value="Unassembled WGS sequence"/>
</dbReference>
<dbReference type="PANTHER" id="PTHR30250:SF21">
    <property type="entry name" value="LIPID II FLIPPASE MURJ"/>
    <property type="match status" value="1"/>
</dbReference>
<dbReference type="InterPro" id="IPR024923">
    <property type="entry name" value="PG_synth_SpoVB"/>
</dbReference>
<evidence type="ECO:0000256" key="6">
    <source>
        <dbReference type="SAM" id="Phobius"/>
    </source>
</evidence>
<name>A0A1H6RMI2_9LACT</name>
<dbReference type="PANTHER" id="PTHR30250">
    <property type="entry name" value="PST FAMILY PREDICTED COLANIC ACID TRANSPORTER"/>
    <property type="match status" value="1"/>
</dbReference>
<evidence type="ECO:0000256" key="1">
    <source>
        <dbReference type="ARBA" id="ARBA00004651"/>
    </source>
</evidence>
<dbReference type="AlphaFoldDB" id="A0A1H6RMI2"/>
<evidence type="ECO:0000256" key="3">
    <source>
        <dbReference type="ARBA" id="ARBA00022692"/>
    </source>
</evidence>
<comment type="subcellular location">
    <subcellularLocation>
        <location evidence="1">Cell membrane</location>
        <topology evidence="1">Multi-pass membrane protein</topology>
    </subcellularLocation>
</comment>
<feature type="transmembrane region" description="Helical" evidence="6">
    <location>
        <begin position="259"/>
        <end position="279"/>
    </location>
</feature>
<dbReference type="InterPro" id="IPR050833">
    <property type="entry name" value="Poly_Biosynth_Transport"/>
</dbReference>
<keyword evidence="4 6" id="KW-1133">Transmembrane helix</keyword>
<dbReference type="RefSeq" id="WP_091632542.1">
    <property type="nucleotide sequence ID" value="NZ_FNYW01000002.1"/>
</dbReference>
<dbReference type="CDD" id="cd13124">
    <property type="entry name" value="MATE_SpoVB_like"/>
    <property type="match status" value="1"/>
</dbReference>
<keyword evidence="3 6" id="KW-0812">Transmembrane</keyword>
<dbReference type="OrthoDB" id="9775950at2"/>
<evidence type="ECO:0000313" key="8">
    <source>
        <dbReference type="Proteomes" id="UP000198564"/>
    </source>
</evidence>
<feature type="transmembrane region" description="Helical" evidence="6">
    <location>
        <begin position="444"/>
        <end position="462"/>
    </location>
</feature>
<dbReference type="GO" id="GO:0005886">
    <property type="term" value="C:plasma membrane"/>
    <property type="evidence" value="ECO:0007669"/>
    <property type="project" value="UniProtKB-SubCell"/>
</dbReference>
<keyword evidence="2" id="KW-1003">Cell membrane</keyword>
<feature type="transmembrane region" description="Helical" evidence="6">
    <location>
        <begin position="511"/>
        <end position="531"/>
    </location>
</feature>
<feature type="transmembrane region" description="Helical" evidence="6">
    <location>
        <begin position="21"/>
        <end position="46"/>
    </location>
</feature>
<keyword evidence="8" id="KW-1185">Reference proteome</keyword>
<feature type="transmembrane region" description="Helical" evidence="6">
    <location>
        <begin position="313"/>
        <end position="333"/>
    </location>
</feature>
<feature type="transmembrane region" description="Helical" evidence="6">
    <location>
        <begin position="110"/>
        <end position="130"/>
    </location>
</feature>
<evidence type="ECO:0000313" key="7">
    <source>
        <dbReference type="EMBL" id="SEI53010.1"/>
    </source>
</evidence>
<feature type="transmembrane region" description="Helical" evidence="6">
    <location>
        <begin position="389"/>
        <end position="408"/>
    </location>
</feature>
<reference evidence="8" key="1">
    <citation type="submission" date="2016-10" db="EMBL/GenBank/DDBJ databases">
        <authorList>
            <person name="Varghese N."/>
            <person name="Submissions S."/>
        </authorList>
    </citation>
    <scope>NUCLEOTIDE SEQUENCE [LARGE SCALE GENOMIC DNA]</scope>
    <source>
        <strain evidence="8">DSM 25751</strain>
    </source>
</reference>
<protein>
    <submittedName>
        <fullName evidence="7">Membrane protein involved in the export of O-antigen and teichoic acid</fullName>
    </submittedName>
</protein>
<dbReference type="PIRSF" id="PIRSF038958">
    <property type="entry name" value="PG_synth_SpoVB"/>
    <property type="match status" value="1"/>
</dbReference>
<proteinExistence type="predicted"/>
<organism evidence="7 8">
    <name type="scientific">Alkalibacterium gilvum</name>
    <dbReference type="NCBI Taxonomy" id="1130080"/>
    <lineage>
        <taxon>Bacteria</taxon>
        <taxon>Bacillati</taxon>
        <taxon>Bacillota</taxon>
        <taxon>Bacilli</taxon>
        <taxon>Lactobacillales</taxon>
        <taxon>Carnobacteriaceae</taxon>
        <taxon>Alkalibacterium</taxon>
    </lineage>
</organism>
<dbReference type="STRING" id="1130080.SAMN04488113_10293"/>
<keyword evidence="5 6" id="KW-0472">Membrane</keyword>
<feature type="transmembrane region" description="Helical" evidence="6">
    <location>
        <begin position="207"/>
        <end position="228"/>
    </location>
</feature>
<accession>A0A1H6RMI2</accession>
<gene>
    <name evidence="7" type="ORF">SAMN04488113_10293</name>
</gene>
<sequence length="554" mass="60359">MNNDSNENIKNNEESHDSKMVSGAAWMTAGSMISKIMGALYVIPWFAWMGGQEPGNAAMALFQVGYTPYGFFLALATAGVPSAISKQVSYYNALGEYEVSKGIYKQSLKIMAFTGVLSAVVMFFIAPLIAQSSPSANTNEAVIVMRSLTPALLIIPAQSVTRGFIQGHNNMVPSAVSQILEQLMRILFLLSSAYLIRQVLGGEVVTAVAYSTFAAFIGAIFSLGYLAYKIRHMKTALDYQPEQSVGNVSVSPRQLIINIIKTSIPFVIIATGILVFQMVDQLTYSPLMRQFSDMSPEMIEETYGVTQGNAHKLIMVLTSFGTALSIASVPLISDLIAKNNMNEVRRQFSKAVQLLLFAMFPAAIGMIVVAEPLYAIFYGHSNLGTSITQVSAVMSIFVALYAVLGNILQASNLTRPAIRALLTGLLVKVISQVLFVWLVGPYGMLLSAILGFLVSCSMMLVIMHRNTHYSATRLFRRSLLIFLISLVMGVGTWLVKFGLGFFIDYNSRFDSLLALIAIATIGIVIFGSLALKTRLADRLVGAKAASVRRKLKMN</sequence>
<feature type="transmembrane region" description="Helical" evidence="6">
    <location>
        <begin position="474"/>
        <end position="499"/>
    </location>
</feature>
<evidence type="ECO:0000256" key="4">
    <source>
        <dbReference type="ARBA" id="ARBA00022989"/>
    </source>
</evidence>
<feature type="transmembrane region" description="Helical" evidence="6">
    <location>
        <begin position="420"/>
        <end position="438"/>
    </location>
</feature>
<feature type="transmembrane region" description="Helical" evidence="6">
    <location>
        <begin position="354"/>
        <end position="377"/>
    </location>
</feature>
<dbReference type="Pfam" id="PF01943">
    <property type="entry name" value="Polysacc_synt"/>
    <property type="match status" value="1"/>
</dbReference>
<feature type="transmembrane region" description="Helical" evidence="6">
    <location>
        <begin position="66"/>
        <end position="84"/>
    </location>
</feature>
<evidence type="ECO:0000256" key="5">
    <source>
        <dbReference type="ARBA" id="ARBA00023136"/>
    </source>
</evidence>
<dbReference type="InterPro" id="IPR002797">
    <property type="entry name" value="Polysacc_synth"/>
</dbReference>
<dbReference type="EMBL" id="FNYW01000002">
    <property type="protein sequence ID" value="SEI53010.1"/>
    <property type="molecule type" value="Genomic_DNA"/>
</dbReference>